<organism evidence="14 15">
    <name type="scientific">Pseudidiomarina piscicola</name>
    <dbReference type="NCBI Taxonomy" id="2614830"/>
    <lineage>
        <taxon>Bacteria</taxon>
        <taxon>Pseudomonadati</taxon>
        <taxon>Pseudomonadota</taxon>
        <taxon>Gammaproteobacteria</taxon>
        <taxon>Alteromonadales</taxon>
        <taxon>Idiomarinaceae</taxon>
        <taxon>Pseudidiomarina</taxon>
    </lineage>
</organism>
<dbReference type="NCBIfam" id="NF008774">
    <property type="entry name" value="PRK11815.1"/>
    <property type="match status" value="1"/>
</dbReference>
<dbReference type="Proteomes" id="UP000481517">
    <property type="component" value="Unassembled WGS sequence"/>
</dbReference>
<comment type="cofactor">
    <cofactor evidence="1 9 10 12">
        <name>FMN</name>
        <dbReference type="ChEBI" id="CHEBI:58210"/>
    </cofactor>
</comment>
<dbReference type="SUPFAM" id="SSF51395">
    <property type="entry name" value="FMN-linked oxidoreductases"/>
    <property type="match status" value="1"/>
</dbReference>
<evidence type="ECO:0000256" key="10">
    <source>
        <dbReference type="PIRNR" id="PIRNR006621"/>
    </source>
</evidence>
<dbReference type="GO" id="GO:0010181">
    <property type="term" value="F:FMN binding"/>
    <property type="evidence" value="ECO:0007669"/>
    <property type="project" value="UniProtKB-UniRule"/>
</dbReference>
<dbReference type="InterPro" id="IPR004653">
    <property type="entry name" value="DusA"/>
</dbReference>
<comment type="similarity">
    <text evidence="9">Belongs to the Dus family. DusA subfamily.</text>
</comment>
<comment type="catalytic activity">
    <reaction evidence="9">
        <text>5,6-dihydrouridine(20) in tRNA + NAD(+) = uridine(20) in tRNA + NADH + H(+)</text>
        <dbReference type="Rhea" id="RHEA:53340"/>
        <dbReference type="Rhea" id="RHEA-COMP:13533"/>
        <dbReference type="Rhea" id="RHEA-COMP:13534"/>
        <dbReference type="ChEBI" id="CHEBI:15378"/>
        <dbReference type="ChEBI" id="CHEBI:57540"/>
        <dbReference type="ChEBI" id="CHEBI:57945"/>
        <dbReference type="ChEBI" id="CHEBI:65315"/>
        <dbReference type="ChEBI" id="CHEBI:74443"/>
        <dbReference type="EC" id="1.3.1.91"/>
    </reaction>
</comment>
<feature type="binding site" evidence="9">
    <location>
        <begin position="14"/>
        <end position="16"/>
    </location>
    <ligand>
        <name>FMN</name>
        <dbReference type="ChEBI" id="CHEBI:58210"/>
    </ligand>
</feature>
<dbReference type="EMBL" id="CADCXY010000008">
    <property type="protein sequence ID" value="CAB0151980.1"/>
    <property type="molecule type" value="Genomic_DNA"/>
</dbReference>
<evidence type="ECO:0000313" key="14">
    <source>
        <dbReference type="EMBL" id="CAB0151980.1"/>
    </source>
</evidence>
<evidence type="ECO:0000313" key="15">
    <source>
        <dbReference type="Proteomes" id="UP000481517"/>
    </source>
</evidence>
<keyword evidence="15" id="KW-1185">Reference proteome</keyword>
<keyword evidence="8 9" id="KW-0560">Oxidoreductase</keyword>
<dbReference type="InterPro" id="IPR018517">
    <property type="entry name" value="tRNA_hU_synthase_CS"/>
</dbReference>
<accession>A0A7D9N2P0</accession>
<evidence type="ECO:0000256" key="11">
    <source>
        <dbReference type="PIRSR" id="PIRSR006621-1"/>
    </source>
</evidence>
<sequence>MVQQLTAPTLAVAPMLDWTDRHCRYFHRLLTNKTVLFTEMVTTGAIIHGKFDFLAFNPAEQPVVLQLGGSDPEAMAECASRAYERGYAGVDINVGCPSDRVKNGSFGACLMAAPETVAQCIEAMQKAAPQLRVSVKTRLGIDEMDSDEFLYGFIDSIVDAGCKNLTLHARKAWLKGLSPKQNREIPPLQYQRVYDAKVRYPQLHMMINGGITNAADILTHLQHVDGVMIGREAYQNPAFLGCFDSIVSAPNELPVATSASFEQQLAVVEQMIPYIAAHLEQGGRCWHVVRHMLGLFQGQPGAKRWRQWLSQQGPSAESAHELVQNGLEMVLQAREKFDHNIAESTNAG</sequence>
<gene>
    <name evidence="9 14" type="primary">dusA</name>
    <name evidence="14" type="ORF">PSI9734_02334</name>
</gene>
<keyword evidence="3 9" id="KW-0285">Flavoprotein</keyword>
<evidence type="ECO:0000259" key="13">
    <source>
        <dbReference type="Pfam" id="PF01207"/>
    </source>
</evidence>
<evidence type="ECO:0000256" key="5">
    <source>
        <dbReference type="ARBA" id="ARBA00022694"/>
    </source>
</evidence>
<feature type="site" description="Interacts with tRNA; defines subfamily-specific binding signature" evidence="9">
    <location>
        <position position="180"/>
    </location>
</feature>
<keyword evidence="6 9" id="KW-0521">NADP</keyword>
<feature type="site" description="Interacts with tRNA" evidence="9">
    <location>
        <position position="93"/>
    </location>
</feature>
<dbReference type="PROSITE" id="PS01136">
    <property type="entry name" value="UPF0034"/>
    <property type="match status" value="1"/>
</dbReference>
<feature type="binding site" evidence="9 12">
    <location>
        <begin position="208"/>
        <end position="210"/>
    </location>
    <ligand>
        <name>FMN</name>
        <dbReference type="ChEBI" id="CHEBI:58210"/>
    </ligand>
</feature>
<evidence type="ECO:0000256" key="8">
    <source>
        <dbReference type="ARBA" id="ARBA00023002"/>
    </source>
</evidence>
<dbReference type="InterPro" id="IPR013785">
    <property type="entry name" value="Aldolase_TIM"/>
</dbReference>
<dbReference type="EC" id="1.3.1.91" evidence="9"/>
<feature type="site" description="Interacts with tRNA" evidence="9">
    <location>
        <position position="183"/>
    </location>
</feature>
<evidence type="ECO:0000256" key="6">
    <source>
        <dbReference type="ARBA" id="ARBA00022857"/>
    </source>
</evidence>
<evidence type="ECO:0000256" key="1">
    <source>
        <dbReference type="ARBA" id="ARBA00001917"/>
    </source>
</evidence>
<evidence type="ECO:0000256" key="2">
    <source>
        <dbReference type="ARBA" id="ARBA00022555"/>
    </source>
</evidence>
<comment type="function">
    <text evidence="9">Catalyzes the synthesis of 5,6-dihydrouridine (D), a modified base found in the D-loop of most tRNAs, via the reduction of the C5-C6 double bond in target uridines. Specifically modifies U20 and U20a in tRNAs.</text>
</comment>
<feature type="active site" description="Proton donor" evidence="9 11">
    <location>
        <position position="96"/>
    </location>
</feature>
<comment type="similarity">
    <text evidence="10">Belongs to the dus family.</text>
</comment>
<dbReference type="Gene3D" id="3.20.20.70">
    <property type="entry name" value="Aldolase class I"/>
    <property type="match status" value="1"/>
</dbReference>
<name>A0A7D9N2P0_9GAMM</name>
<dbReference type="CDD" id="cd02801">
    <property type="entry name" value="DUS_like_FMN"/>
    <property type="match status" value="1"/>
</dbReference>
<evidence type="ECO:0000256" key="3">
    <source>
        <dbReference type="ARBA" id="ARBA00022630"/>
    </source>
</evidence>
<reference evidence="14 15" key="1">
    <citation type="submission" date="2020-02" db="EMBL/GenBank/DDBJ databases">
        <authorList>
            <person name="Rodrigo-Torres L."/>
            <person name="Arahal R. D."/>
            <person name="Lucena T."/>
        </authorList>
    </citation>
    <scope>NUCLEOTIDE SEQUENCE [LARGE SCALE GENOMIC DNA]</scope>
    <source>
        <strain evidence="14 15">CECT 9734</strain>
    </source>
</reference>
<keyword evidence="5 9" id="KW-0819">tRNA processing</keyword>
<dbReference type="InterPro" id="IPR001269">
    <property type="entry name" value="DUS_fam"/>
</dbReference>
<dbReference type="RefSeq" id="WP_173921282.1">
    <property type="nucleotide sequence ID" value="NZ_CADCXY010000008.1"/>
</dbReference>
<dbReference type="HAMAP" id="MF_02041">
    <property type="entry name" value="DusA_subfam"/>
    <property type="match status" value="1"/>
</dbReference>
<dbReference type="GO" id="GO:0102264">
    <property type="term" value="F:tRNA-dihydrouridine20 synthase activity"/>
    <property type="evidence" value="ECO:0007669"/>
    <property type="project" value="UniProtKB-EC"/>
</dbReference>
<dbReference type="Gene3D" id="1.20.120.1460">
    <property type="match status" value="1"/>
</dbReference>
<feature type="site" description="Interacts with tRNA; defines subfamily-specific binding signature" evidence="9">
    <location>
        <position position="306"/>
    </location>
</feature>
<dbReference type="GO" id="GO:0000049">
    <property type="term" value="F:tRNA binding"/>
    <property type="evidence" value="ECO:0007669"/>
    <property type="project" value="UniProtKB-UniRule"/>
</dbReference>
<comment type="catalytic activity">
    <reaction evidence="9">
        <text>5,6-dihydrouridine(20) in tRNA + NADP(+) = uridine(20) in tRNA + NADPH + H(+)</text>
        <dbReference type="Rhea" id="RHEA:53336"/>
        <dbReference type="Rhea" id="RHEA-COMP:13533"/>
        <dbReference type="Rhea" id="RHEA-COMP:13534"/>
        <dbReference type="ChEBI" id="CHEBI:15378"/>
        <dbReference type="ChEBI" id="CHEBI:57783"/>
        <dbReference type="ChEBI" id="CHEBI:58349"/>
        <dbReference type="ChEBI" id="CHEBI:65315"/>
        <dbReference type="ChEBI" id="CHEBI:74443"/>
        <dbReference type="EC" id="1.3.1.91"/>
    </reaction>
</comment>
<keyword evidence="2 9" id="KW-0820">tRNA-binding</keyword>
<evidence type="ECO:0000256" key="7">
    <source>
        <dbReference type="ARBA" id="ARBA00022884"/>
    </source>
</evidence>
<feature type="binding site" evidence="9 12">
    <location>
        <begin position="230"/>
        <end position="231"/>
    </location>
    <ligand>
        <name>FMN</name>
        <dbReference type="ChEBI" id="CHEBI:58210"/>
    </ligand>
</feature>
<dbReference type="GO" id="GO:0050660">
    <property type="term" value="F:flavin adenine dinucleotide binding"/>
    <property type="evidence" value="ECO:0007669"/>
    <property type="project" value="InterPro"/>
</dbReference>
<evidence type="ECO:0000256" key="9">
    <source>
        <dbReference type="HAMAP-Rule" id="MF_02041"/>
    </source>
</evidence>
<proteinExistence type="inferred from homology"/>
<feature type="binding site" evidence="9 12">
    <location>
        <position position="66"/>
    </location>
    <ligand>
        <name>FMN</name>
        <dbReference type="ChEBI" id="CHEBI:58210"/>
    </ligand>
</feature>
<dbReference type="PIRSF" id="PIRSF006621">
    <property type="entry name" value="Dus"/>
    <property type="match status" value="1"/>
</dbReference>
<feature type="domain" description="DUS-like FMN-binding" evidence="13">
    <location>
        <begin position="12"/>
        <end position="322"/>
    </location>
</feature>
<comment type="catalytic activity">
    <reaction evidence="9">
        <text>5,6-dihydrouridine(20a) in tRNA + NADP(+) = uridine(20a) in tRNA + NADPH + H(+)</text>
        <dbReference type="Rhea" id="RHEA:53344"/>
        <dbReference type="Rhea" id="RHEA-COMP:13535"/>
        <dbReference type="Rhea" id="RHEA-COMP:13536"/>
        <dbReference type="ChEBI" id="CHEBI:15378"/>
        <dbReference type="ChEBI" id="CHEBI:57783"/>
        <dbReference type="ChEBI" id="CHEBI:58349"/>
        <dbReference type="ChEBI" id="CHEBI:65315"/>
        <dbReference type="ChEBI" id="CHEBI:74443"/>
    </reaction>
</comment>
<dbReference type="PANTHER" id="PTHR42907:SF1">
    <property type="entry name" value="FMN-LINKED OXIDOREDUCTASES SUPERFAMILY PROTEIN"/>
    <property type="match status" value="1"/>
</dbReference>
<protein>
    <recommendedName>
        <fullName evidence="9">tRNA-dihydrouridine(20/20a) synthase</fullName>
        <ecNumber evidence="9">1.3.1.91</ecNumber>
    </recommendedName>
    <alternativeName>
        <fullName evidence="9">U20-specific dihydrouridine synthase</fullName>
        <shortName evidence="9">U20-specific Dus</shortName>
    </alternativeName>
    <alternativeName>
        <fullName evidence="9">tRNA-dihydrouridine synthase A</fullName>
    </alternativeName>
</protein>
<comment type="catalytic activity">
    <reaction evidence="9">
        <text>5,6-dihydrouridine(20a) in tRNA + NAD(+) = uridine(20a) in tRNA + NADH + H(+)</text>
        <dbReference type="Rhea" id="RHEA:53348"/>
        <dbReference type="Rhea" id="RHEA-COMP:13535"/>
        <dbReference type="Rhea" id="RHEA-COMP:13536"/>
        <dbReference type="ChEBI" id="CHEBI:15378"/>
        <dbReference type="ChEBI" id="CHEBI:57540"/>
        <dbReference type="ChEBI" id="CHEBI:57945"/>
        <dbReference type="ChEBI" id="CHEBI:65315"/>
        <dbReference type="ChEBI" id="CHEBI:74443"/>
    </reaction>
</comment>
<feature type="binding site" evidence="9 12">
    <location>
        <position position="136"/>
    </location>
    <ligand>
        <name>FMN</name>
        <dbReference type="ChEBI" id="CHEBI:58210"/>
    </ligand>
</feature>
<comment type="caution">
    <text evidence="9">Lacks conserved residue(s) required for the propagation of feature annotation.</text>
</comment>
<feature type="binding site" evidence="9 12">
    <location>
        <position position="168"/>
    </location>
    <ligand>
        <name>FMN</name>
        <dbReference type="ChEBI" id="CHEBI:58210"/>
    </ligand>
</feature>
<keyword evidence="12" id="KW-0547">Nucleotide-binding</keyword>
<evidence type="ECO:0000256" key="4">
    <source>
        <dbReference type="ARBA" id="ARBA00022643"/>
    </source>
</evidence>
<dbReference type="AlphaFoldDB" id="A0A7D9N2P0"/>
<dbReference type="InterPro" id="IPR035587">
    <property type="entry name" value="DUS-like_FMN-bd"/>
</dbReference>
<keyword evidence="7 9" id="KW-0694">RNA-binding</keyword>
<keyword evidence="4 9" id="KW-0288">FMN</keyword>
<dbReference type="Pfam" id="PF01207">
    <property type="entry name" value="Dus"/>
    <property type="match status" value="1"/>
</dbReference>
<dbReference type="NCBIfam" id="TIGR00742">
    <property type="entry name" value="yjbN"/>
    <property type="match status" value="1"/>
</dbReference>
<dbReference type="PANTHER" id="PTHR42907">
    <property type="entry name" value="FMN-LINKED OXIDOREDUCTASES SUPERFAMILY PROTEIN"/>
    <property type="match status" value="1"/>
</dbReference>
<evidence type="ECO:0000256" key="12">
    <source>
        <dbReference type="PIRSR" id="PIRSR006621-2"/>
    </source>
</evidence>